<dbReference type="PANTHER" id="PTHR12232:SF0">
    <property type="entry name" value="THIOREDOXIN DOMAIN-CONTAINING PROTEIN"/>
    <property type="match status" value="1"/>
</dbReference>
<feature type="compositionally biased region" description="Low complexity" evidence="2">
    <location>
        <begin position="591"/>
        <end position="607"/>
    </location>
</feature>
<feature type="region of interest" description="Disordered" evidence="2">
    <location>
        <begin position="460"/>
        <end position="576"/>
    </location>
</feature>
<evidence type="ECO:0000256" key="2">
    <source>
        <dbReference type="SAM" id="MobiDB-lite"/>
    </source>
</evidence>
<feature type="region of interest" description="Disordered" evidence="2">
    <location>
        <begin position="103"/>
        <end position="161"/>
    </location>
</feature>
<feature type="region of interest" description="Disordered" evidence="2">
    <location>
        <begin position="588"/>
        <end position="607"/>
    </location>
</feature>
<gene>
    <name evidence="3" type="ORF">BCV69DRAFT_293889</name>
</gene>
<dbReference type="InterPro" id="IPR051033">
    <property type="entry name" value="SH3BGR"/>
</dbReference>
<dbReference type="SUPFAM" id="SSF52833">
    <property type="entry name" value="Thioredoxin-like"/>
    <property type="match status" value="1"/>
</dbReference>
<feature type="compositionally biased region" description="Gly residues" evidence="2">
    <location>
        <begin position="979"/>
        <end position="989"/>
    </location>
</feature>
<dbReference type="AlphaFoldDB" id="A0A316U681"/>
<evidence type="ECO:0000313" key="4">
    <source>
        <dbReference type="Proteomes" id="UP000245942"/>
    </source>
</evidence>
<dbReference type="STRING" id="1684307.A0A316U681"/>
<dbReference type="RefSeq" id="XP_025347899.1">
    <property type="nucleotide sequence ID" value="XM_025493850.1"/>
</dbReference>
<feature type="compositionally biased region" description="Basic and acidic residues" evidence="2">
    <location>
        <begin position="706"/>
        <end position="728"/>
    </location>
</feature>
<dbReference type="GeneID" id="37015584"/>
<feature type="compositionally biased region" description="Low complexity" evidence="2">
    <location>
        <begin position="884"/>
        <end position="907"/>
    </location>
</feature>
<feature type="compositionally biased region" description="Low complexity" evidence="2">
    <location>
        <begin position="523"/>
        <end position="540"/>
    </location>
</feature>
<name>A0A316U681_9BASI</name>
<dbReference type="Pfam" id="PF04908">
    <property type="entry name" value="SH3BGR"/>
    <property type="match status" value="1"/>
</dbReference>
<sequence length="1012" mass="105666">MADTLPAVELFTTSILSNHKVRHRHERYIAVFAAKKIDYVYHDMASDEEAKKRFRRKALDQQIPNILVHNEWRGTFEEFEESVEFGELDLFLRIDPSKVATSNVAAEPLPPSNDEPPAASSSTITSTSSSSATPLQKLPPAPSVMPRMAPVGSGAGPKRDSASDLLASIDLAKFNLTDDDIDALLEEAEPLKAKAAHQATTKAPKTSTLYPGEQASAQEVKRTYFPSENAGVKPLRLPKMGNTASPSVASTSTTAPTPSSSSSVSPNSSSIARFSASQNSTRALAAEASASASSRNFSARQVRAGLDSGKQLQDVLGDFTASSSRGGNAAASSVDALFEDLGLGDINMSEQEAEAFLLDGIVPDGLELGGSRIRRSKSKAGKAREEEAAKSVAAQARDLAADRRASAQLAKERKERKASLNAQEMLKTLTAGEAATQPGMGLGVVPEAVPEISDKTKEMLEKAREKRASRLVGLPSTAPRSEPDTPTNTTETHLQSPLSEEQNIKNKRTGDEPDTNSQAETKAVVSPSSSEEPSTAAPTEMITDIDANAAAPVPGDAPRARTSLPAESAARPPIEAVAEKPVTTALSGSTASASAAVADSSKVSSKAVVVDETLEPILDEKRASSSARPSRTSSAALDETLELVFDDDKTHAKTGIEATPVSEVLTSPKGEAKMQVKRKEPPPVVSALSRETVPTSVDTAAAPKALPKEPAETTPLVEEKDEKIEDLLARLQNLGKSMGSGLGKEPDGPLAPPAPIAKSPPDAAEIQSSPGAPLPRKPRERDTSSNSSGSRRAIDVQRTTIYPATISPSSSFSGNLPSTQGTPRSPPTREGSSAAASASPIAGSLASPQPASNGSASTGGSTSKSPKLKGRLSRIRSFGSMKRSASSSSNLSSPQQQQQQSQSPSSPREVVPEVPSLASVASITGTASSSAPGQTTVESPQRTWRLERTLSQVLRDADAALGEDADLDGSSYSYEGASSGDGVGGAGKKGGSRYRQSVLMPDDGLGEPEITQ</sequence>
<feature type="region of interest" description="Disordered" evidence="2">
    <location>
        <begin position="654"/>
        <end position="944"/>
    </location>
</feature>
<feature type="region of interest" description="Disordered" evidence="2">
    <location>
        <begin position="962"/>
        <end position="1012"/>
    </location>
</feature>
<feature type="compositionally biased region" description="Low complexity" evidence="2">
    <location>
        <begin position="807"/>
        <end position="818"/>
    </location>
</feature>
<feature type="compositionally biased region" description="Basic and acidic residues" evidence="2">
    <location>
        <begin position="670"/>
        <end position="681"/>
    </location>
</feature>
<comment type="similarity">
    <text evidence="1">Belongs to the SH3BGR family.</text>
</comment>
<feature type="compositionally biased region" description="Polar residues" evidence="2">
    <location>
        <begin position="919"/>
        <end position="942"/>
    </location>
</feature>
<dbReference type="Gene3D" id="3.40.30.10">
    <property type="entry name" value="Glutaredoxin"/>
    <property type="match status" value="1"/>
</dbReference>
<keyword evidence="4" id="KW-1185">Reference proteome</keyword>
<proteinExistence type="inferred from homology"/>
<feature type="compositionally biased region" description="Low complexity" evidence="2">
    <location>
        <begin position="242"/>
        <end position="270"/>
    </location>
</feature>
<dbReference type="Proteomes" id="UP000245942">
    <property type="component" value="Unassembled WGS sequence"/>
</dbReference>
<dbReference type="PANTHER" id="PTHR12232">
    <property type="entry name" value="SH3 DOMAIN-BINDING GLUTAMIC ACID-RICH-LIKE PROTEIN"/>
    <property type="match status" value="1"/>
</dbReference>
<evidence type="ECO:0000256" key="1">
    <source>
        <dbReference type="ARBA" id="ARBA00007764"/>
    </source>
</evidence>
<dbReference type="GO" id="GO:0005737">
    <property type="term" value="C:cytoplasm"/>
    <property type="evidence" value="ECO:0007669"/>
    <property type="project" value="TreeGrafter"/>
</dbReference>
<feature type="compositionally biased region" description="Polar residues" evidence="2">
    <location>
        <begin position="484"/>
        <end position="501"/>
    </location>
</feature>
<organism evidence="3 4">
    <name type="scientific">Pseudomicrostroma glucosiphilum</name>
    <dbReference type="NCBI Taxonomy" id="1684307"/>
    <lineage>
        <taxon>Eukaryota</taxon>
        <taxon>Fungi</taxon>
        <taxon>Dikarya</taxon>
        <taxon>Basidiomycota</taxon>
        <taxon>Ustilaginomycotina</taxon>
        <taxon>Exobasidiomycetes</taxon>
        <taxon>Microstromatales</taxon>
        <taxon>Microstromatales incertae sedis</taxon>
        <taxon>Pseudomicrostroma</taxon>
    </lineage>
</organism>
<dbReference type="InterPro" id="IPR006993">
    <property type="entry name" value="Glut_rich_SH3-bd"/>
</dbReference>
<reference evidence="3 4" key="1">
    <citation type="journal article" date="2018" name="Mol. Biol. Evol.">
        <title>Broad Genomic Sampling Reveals a Smut Pathogenic Ancestry of the Fungal Clade Ustilaginomycotina.</title>
        <authorList>
            <person name="Kijpornyongpan T."/>
            <person name="Mondo S.J."/>
            <person name="Barry K."/>
            <person name="Sandor L."/>
            <person name="Lee J."/>
            <person name="Lipzen A."/>
            <person name="Pangilinan J."/>
            <person name="LaButti K."/>
            <person name="Hainaut M."/>
            <person name="Henrissat B."/>
            <person name="Grigoriev I.V."/>
            <person name="Spatafora J.W."/>
            <person name="Aime M.C."/>
        </authorList>
    </citation>
    <scope>NUCLEOTIDE SEQUENCE [LARGE SCALE GENOMIC DNA]</scope>
    <source>
        <strain evidence="3 4">MCA 4718</strain>
    </source>
</reference>
<feature type="compositionally biased region" description="Low complexity" evidence="2">
    <location>
        <begin position="968"/>
        <end position="978"/>
    </location>
</feature>
<accession>A0A316U681</accession>
<protein>
    <submittedName>
        <fullName evidence="3">Uncharacterized protein</fullName>
    </submittedName>
</protein>
<feature type="compositionally biased region" description="Low complexity" evidence="2">
    <location>
        <begin position="832"/>
        <end position="865"/>
    </location>
</feature>
<feature type="region of interest" description="Disordered" evidence="2">
    <location>
        <begin position="219"/>
        <end position="270"/>
    </location>
</feature>
<dbReference type="EMBL" id="KZ819327">
    <property type="protein sequence ID" value="PWN20739.1"/>
    <property type="molecule type" value="Genomic_DNA"/>
</dbReference>
<feature type="compositionally biased region" description="Low complexity" evidence="2">
    <location>
        <begin position="116"/>
        <end position="134"/>
    </location>
</feature>
<feature type="compositionally biased region" description="Basic and acidic residues" evidence="2">
    <location>
        <begin position="502"/>
        <end position="511"/>
    </location>
</feature>
<evidence type="ECO:0000313" key="3">
    <source>
        <dbReference type="EMBL" id="PWN20739.1"/>
    </source>
</evidence>
<dbReference type="InterPro" id="IPR036249">
    <property type="entry name" value="Thioredoxin-like_sf"/>
</dbReference>
<dbReference type="OrthoDB" id="9932926at2759"/>